<keyword evidence="5" id="KW-0238">DNA-binding</keyword>
<dbReference type="InterPro" id="IPR013324">
    <property type="entry name" value="RNA_pol_sigma_r3/r4-like"/>
</dbReference>
<dbReference type="InterPro" id="IPR036388">
    <property type="entry name" value="WH-like_DNA-bd_sf"/>
</dbReference>
<name>A0A375YRE7_MYCPF</name>
<dbReference type="RefSeq" id="WP_083144061.1">
    <property type="nucleotide sequence ID" value="NZ_MVID01000012.1"/>
</dbReference>
<organism evidence="9 10">
    <name type="scientific">Mycolicibacterium parafortuitum</name>
    <name type="common">Mycobacterium parafortuitum</name>
    <dbReference type="NCBI Taxonomy" id="39692"/>
    <lineage>
        <taxon>Bacteria</taxon>
        <taxon>Bacillati</taxon>
        <taxon>Actinomycetota</taxon>
        <taxon>Actinomycetes</taxon>
        <taxon>Mycobacteriales</taxon>
        <taxon>Mycobacteriaceae</taxon>
        <taxon>Mycolicibacterium</taxon>
    </lineage>
</organism>
<evidence type="ECO:0000313" key="9">
    <source>
        <dbReference type="EMBL" id="SRX83650.1"/>
    </source>
</evidence>
<evidence type="ECO:0000256" key="2">
    <source>
        <dbReference type="ARBA" id="ARBA00011344"/>
    </source>
</evidence>
<dbReference type="Gene3D" id="1.10.1740.10">
    <property type="match status" value="1"/>
</dbReference>
<gene>
    <name evidence="9" type="ORF">MPP7335_05431</name>
</gene>
<reference evidence="9 10" key="1">
    <citation type="submission" date="2018-05" db="EMBL/GenBank/DDBJ databases">
        <authorList>
            <consortium name="IHU Genomes"/>
        </authorList>
    </citation>
    <scope>NUCLEOTIDE SEQUENCE [LARGE SCALE GENOMIC DNA]</scope>
    <source>
        <strain evidence="9 10">P7335</strain>
    </source>
</reference>
<dbReference type="AlphaFoldDB" id="A0A375YRE7"/>
<dbReference type="EMBL" id="UEGS01000001">
    <property type="protein sequence ID" value="SRX83650.1"/>
    <property type="molecule type" value="Genomic_DNA"/>
</dbReference>
<dbReference type="Pfam" id="PF08281">
    <property type="entry name" value="Sigma70_r4_2"/>
    <property type="match status" value="1"/>
</dbReference>
<dbReference type="GO" id="GO:0006352">
    <property type="term" value="P:DNA-templated transcription initiation"/>
    <property type="evidence" value="ECO:0007669"/>
    <property type="project" value="InterPro"/>
</dbReference>
<evidence type="ECO:0000313" key="10">
    <source>
        <dbReference type="Proteomes" id="UP000252008"/>
    </source>
</evidence>
<dbReference type="STRING" id="39692.BST38_14640"/>
<keyword evidence="6" id="KW-0804">Transcription</keyword>
<evidence type="ECO:0000256" key="6">
    <source>
        <dbReference type="ARBA" id="ARBA00023163"/>
    </source>
</evidence>
<evidence type="ECO:0000259" key="8">
    <source>
        <dbReference type="Pfam" id="PF08281"/>
    </source>
</evidence>
<comment type="similarity">
    <text evidence="1">Belongs to the sigma-70 factor family. ECF subfamily.</text>
</comment>
<keyword evidence="4" id="KW-0731">Sigma factor</keyword>
<dbReference type="PANTHER" id="PTHR30173:SF43">
    <property type="entry name" value="ECF RNA POLYMERASE SIGMA FACTOR SIGI-RELATED"/>
    <property type="match status" value="1"/>
</dbReference>
<evidence type="ECO:0000259" key="7">
    <source>
        <dbReference type="Pfam" id="PF04542"/>
    </source>
</evidence>
<dbReference type="SUPFAM" id="SSF54427">
    <property type="entry name" value="NTF2-like"/>
    <property type="match status" value="1"/>
</dbReference>
<keyword evidence="10" id="KW-1185">Reference proteome</keyword>
<proteinExistence type="inferred from homology"/>
<protein>
    <submittedName>
        <fullName evidence="9">RNA polymerase sigma factor, sigma-70 family protein [Nocardiopsis alba ATCC BAA-2165]</fullName>
    </submittedName>
</protein>
<accession>A0A375YRE7</accession>
<feature type="domain" description="RNA polymerase sigma-70 region 2" evidence="7">
    <location>
        <begin position="7"/>
        <end position="72"/>
    </location>
</feature>
<dbReference type="InterPro" id="IPR032710">
    <property type="entry name" value="NTF2-like_dom_sf"/>
</dbReference>
<dbReference type="Proteomes" id="UP000252008">
    <property type="component" value="Unassembled WGS sequence"/>
</dbReference>
<dbReference type="Gene3D" id="1.10.10.10">
    <property type="entry name" value="Winged helix-like DNA-binding domain superfamily/Winged helix DNA-binding domain"/>
    <property type="match status" value="1"/>
</dbReference>
<dbReference type="InterPro" id="IPR013249">
    <property type="entry name" value="RNA_pol_sigma70_r4_t2"/>
</dbReference>
<dbReference type="InterPro" id="IPR014284">
    <property type="entry name" value="RNA_pol_sigma-70_dom"/>
</dbReference>
<comment type="subunit">
    <text evidence="2">Interacts transiently with the RNA polymerase catalytic core formed by RpoA, RpoB, RpoC and RpoZ (2 alpha, 1 beta, 1 beta' and 1 omega subunit) to form the RNA polymerase holoenzyme that can initiate transcription.</text>
</comment>
<evidence type="ECO:0000256" key="3">
    <source>
        <dbReference type="ARBA" id="ARBA00023015"/>
    </source>
</evidence>
<dbReference type="GO" id="GO:0016987">
    <property type="term" value="F:sigma factor activity"/>
    <property type="evidence" value="ECO:0007669"/>
    <property type="project" value="UniProtKB-KW"/>
</dbReference>
<dbReference type="NCBIfam" id="TIGR02937">
    <property type="entry name" value="sigma70-ECF"/>
    <property type="match status" value="1"/>
</dbReference>
<evidence type="ECO:0000256" key="1">
    <source>
        <dbReference type="ARBA" id="ARBA00010641"/>
    </source>
</evidence>
<dbReference type="InterPro" id="IPR013325">
    <property type="entry name" value="RNA_pol_sigma_r2"/>
</dbReference>
<dbReference type="GO" id="GO:0003677">
    <property type="term" value="F:DNA binding"/>
    <property type="evidence" value="ECO:0007669"/>
    <property type="project" value="UniProtKB-KW"/>
</dbReference>
<dbReference type="PANTHER" id="PTHR30173">
    <property type="entry name" value="SIGMA 19 FACTOR"/>
    <property type="match status" value="1"/>
</dbReference>
<dbReference type="Pfam" id="PF04542">
    <property type="entry name" value="Sigma70_r2"/>
    <property type="match status" value="1"/>
</dbReference>
<evidence type="ECO:0000256" key="4">
    <source>
        <dbReference type="ARBA" id="ARBA00023082"/>
    </source>
</evidence>
<dbReference type="SUPFAM" id="SSF88946">
    <property type="entry name" value="Sigma2 domain of RNA polymerase sigma factors"/>
    <property type="match status" value="1"/>
</dbReference>
<dbReference type="InterPro" id="IPR007627">
    <property type="entry name" value="RNA_pol_sigma70_r2"/>
</dbReference>
<keyword evidence="3" id="KW-0805">Transcription regulation</keyword>
<dbReference type="Gene3D" id="3.10.450.50">
    <property type="match status" value="1"/>
</dbReference>
<sequence>MTFDSEFEASRPRLLAVAHRLLGSVHDAEDAVQTSWLRVQSASVSEIDSPAAWLTTVVTRVCLDHLRDRRRRELLTARVDPEPEFASAADEDFLRRQDISRALMVLLRVLTPQQRVAYVLHDLFSVPFEQIAGVLDTTPSNAKKHASRARARLRPAPHPVDAHGAATHDEIVTAFLRAASGGDLDGMLALMAPDCVRTVEPSLVAPGTATEIAGAAAVARETRGFADRIRTATPMRVNGRDVHVIAPGGRPWAVLDITTAAGLISRIAIEPASDADRLEARAQADGKWDL</sequence>
<dbReference type="SUPFAM" id="SSF88659">
    <property type="entry name" value="Sigma3 and sigma4 domains of RNA polymerase sigma factors"/>
    <property type="match status" value="1"/>
</dbReference>
<evidence type="ECO:0000256" key="5">
    <source>
        <dbReference type="ARBA" id="ARBA00023125"/>
    </source>
</evidence>
<dbReference type="InterPro" id="IPR052704">
    <property type="entry name" value="ECF_Sigma-70_Domain"/>
</dbReference>
<feature type="domain" description="RNA polymerase sigma factor 70 region 4 type 2" evidence="8">
    <location>
        <begin position="101"/>
        <end position="153"/>
    </location>
</feature>